<sequence>MRRCRSISLRLIANAVAVGAGWSVLPDYLAADHLASGRLVELSTARPGPENLLYLTWNKGALRHPRVVHVRDHLIASALPASL</sequence>
<evidence type="ECO:0000313" key="2">
    <source>
        <dbReference type="EMBL" id="PTQ07438.1"/>
    </source>
</evidence>
<organism evidence="2 3">
    <name type="scientific">Sphingomonas oleivorans</name>
    <dbReference type="NCBI Taxonomy" id="1735121"/>
    <lineage>
        <taxon>Bacteria</taxon>
        <taxon>Pseudomonadati</taxon>
        <taxon>Pseudomonadota</taxon>
        <taxon>Alphaproteobacteria</taxon>
        <taxon>Sphingomonadales</taxon>
        <taxon>Sphingomonadaceae</taxon>
        <taxon>Sphingomonas</taxon>
    </lineage>
</organism>
<dbReference type="Gene3D" id="3.40.190.290">
    <property type="match status" value="1"/>
</dbReference>
<dbReference type="SUPFAM" id="SSF53850">
    <property type="entry name" value="Periplasmic binding protein-like II"/>
    <property type="match status" value="1"/>
</dbReference>
<reference evidence="2 3" key="1">
    <citation type="submission" date="2017-09" db="EMBL/GenBank/DDBJ databases">
        <title>Sphingomonas panjinensis sp.nov., isolated from oil-contaminated soil.</title>
        <authorList>
            <person name="Wang L."/>
            <person name="Chen L."/>
        </authorList>
    </citation>
    <scope>NUCLEOTIDE SEQUENCE [LARGE SCALE GENOMIC DNA]</scope>
    <source>
        <strain evidence="2 3">FW-11</strain>
    </source>
</reference>
<protein>
    <recommendedName>
        <fullName evidence="1">LysR substrate-binding domain-containing protein</fullName>
    </recommendedName>
</protein>
<feature type="domain" description="LysR substrate-binding" evidence="1">
    <location>
        <begin position="3"/>
        <end position="76"/>
    </location>
</feature>
<dbReference type="OrthoDB" id="7500534at2"/>
<dbReference type="Pfam" id="PF03466">
    <property type="entry name" value="LysR_substrate"/>
    <property type="match status" value="1"/>
</dbReference>
<dbReference type="EMBL" id="NWBU01000018">
    <property type="protein sequence ID" value="PTQ07438.1"/>
    <property type="molecule type" value="Genomic_DNA"/>
</dbReference>
<evidence type="ECO:0000259" key="1">
    <source>
        <dbReference type="Pfam" id="PF03466"/>
    </source>
</evidence>
<dbReference type="InterPro" id="IPR005119">
    <property type="entry name" value="LysR_subst-bd"/>
</dbReference>
<keyword evidence="3" id="KW-1185">Reference proteome</keyword>
<comment type="caution">
    <text evidence="2">The sequence shown here is derived from an EMBL/GenBank/DDBJ whole genome shotgun (WGS) entry which is preliminary data.</text>
</comment>
<dbReference type="Proteomes" id="UP000244162">
    <property type="component" value="Unassembled WGS sequence"/>
</dbReference>
<gene>
    <name evidence="2" type="ORF">CLG96_18025</name>
</gene>
<dbReference type="RefSeq" id="WP_107970183.1">
    <property type="nucleotide sequence ID" value="NZ_NWBU01000018.1"/>
</dbReference>
<dbReference type="AlphaFoldDB" id="A0A2T5FTQ2"/>
<proteinExistence type="predicted"/>
<name>A0A2T5FTQ2_9SPHN</name>
<evidence type="ECO:0000313" key="3">
    <source>
        <dbReference type="Proteomes" id="UP000244162"/>
    </source>
</evidence>
<accession>A0A2T5FTQ2</accession>